<reference evidence="1" key="1">
    <citation type="submission" date="2018-05" db="EMBL/GenBank/DDBJ databases">
        <authorList>
            <person name="Lanie J.A."/>
            <person name="Ng W.-L."/>
            <person name="Kazmierczak K.M."/>
            <person name="Andrzejewski T.M."/>
            <person name="Davidsen T.M."/>
            <person name="Wayne K.J."/>
            <person name="Tettelin H."/>
            <person name="Glass J.I."/>
            <person name="Rusch D."/>
            <person name="Podicherti R."/>
            <person name="Tsui H.-C.T."/>
            <person name="Winkler M.E."/>
        </authorList>
    </citation>
    <scope>NUCLEOTIDE SEQUENCE</scope>
</reference>
<protein>
    <submittedName>
        <fullName evidence="1">Uncharacterized protein</fullName>
    </submittedName>
</protein>
<accession>A0A381X3D1</accession>
<proteinExistence type="predicted"/>
<evidence type="ECO:0000313" key="1">
    <source>
        <dbReference type="EMBL" id="SVA59160.1"/>
    </source>
</evidence>
<organism evidence="1">
    <name type="scientific">marine metagenome</name>
    <dbReference type="NCBI Taxonomy" id="408172"/>
    <lineage>
        <taxon>unclassified sequences</taxon>
        <taxon>metagenomes</taxon>
        <taxon>ecological metagenomes</taxon>
    </lineage>
</organism>
<sequence>MNDDVFLDRLKSKIEKMTGRSVDLIVDYDVDDRLMVDLENEIPKVTLGSAVLQYPGFARMCLEYVVASISKGRAVDTLEFHVILGRN</sequence>
<name>A0A381X3D1_9ZZZZ</name>
<gene>
    <name evidence="1" type="ORF">METZ01_LOCUS112014</name>
</gene>
<dbReference type="EMBL" id="UINC01013743">
    <property type="protein sequence ID" value="SVA59160.1"/>
    <property type="molecule type" value="Genomic_DNA"/>
</dbReference>
<dbReference type="AlphaFoldDB" id="A0A381X3D1"/>